<gene>
    <name evidence="1" type="ORF">C7S20_01835</name>
</gene>
<proteinExistence type="predicted"/>
<accession>A0A2R3Z1H1</accession>
<keyword evidence="2" id="KW-1185">Reference proteome</keyword>
<dbReference type="OrthoDB" id="572467at2"/>
<dbReference type="Proteomes" id="UP000241507">
    <property type="component" value="Chromosome"/>
</dbReference>
<dbReference type="AlphaFoldDB" id="A0A2R3Z1H1"/>
<protein>
    <submittedName>
        <fullName evidence="1">GTPase</fullName>
    </submittedName>
</protein>
<evidence type="ECO:0000313" key="2">
    <source>
        <dbReference type="Proteomes" id="UP000241507"/>
    </source>
</evidence>
<evidence type="ECO:0000313" key="1">
    <source>
        <dbReference type="EMBL" id="AVR44102.1"/>
    </source>
</evidence>
<sequence>MKLLFIYNANSGKANAFVDTLHKIFRPSTYSCDLCNLSFGIFSEKKQWKKFRKNLEVETEFLHRDEFQKKYASKFGYKFNYPIVLSENSEGLEVFISDKEFAQISSAKMLMGLIEQRLKQ</sequence>
<dbReference type="RefSeq" id="WP_107010886.1">
    <property type="nucleotide sequence ID" value="NZ_CP028136.1"/>
</dbReference>
<dbReference type="EMBL" id="CP028136">
    <property type="protein sequence ID" value="AVR44102.1"/>
    <property type="molecule type" value="Genomic_DNA"/>
</dbReference>
<organism evidence="1 2">
    <name type="scientific">Christiangramia fulva</name>
    <dbReference type="NCBI Taxonomy" id="2126553"/>
    <lineage>
        <taxon>Bacteria</taxon>
        <taxon>Pseudomonadati</taxon>
        <taxon>Bacteroidota</taxon>
        <taxon>Flavobacteriia</taxon>
        <taxon>Flavobacteriales</taxon>
        <taxon>Flavobacteriaceae</taxon>
        <taxon>Christiangramia</taxon>
    </lineage>
</organism>
<reference evidence="2" key="1">
    <citation type="submission" date="2018-03" db="EMBL/GenBank/DDBJ databases">
        <title>Gramella fulva sp. nov., isolated from a dry surface of tidal flat.</title>
        <authorList>
            <person name="Hwang S.H."/>
            <person name="Hwang W.M."/>
            <person name="Kang K."/>
            <person name="Ahn T.-Y."/>
        </authorList>
    </citation>
    <scope>NUCLEOTIDE SEQUENCE [LARGE SCALE GENOMIC DNA]</scope>
    <source>
        <strain evidence="2">SH35</strain>
    </source>
</reference>
<name>A0A2R3Z1H1_9FLAO</name>
<dbReference type="KEGG" id="grs:C7S20_01835"/>